<organism evidence="2 3">
    <name type="scientific">[Myrmecia] bisecta</name>
    <dbReference type="NCBI Taxonomy" id="41462"/>
    <lineage>
        <taxon>Eukaryota</taxon>
        <taxon>Viridiplantae</taxon>
        <taxon>Chlorophyta</taxon>
        <taxon>core chlorophytes</taxon>
        <taxon>Trebouxiophyceae</taxon>
        <taxon>Trebouxiales</taxon>
        <taxon>Trebouxiaceae</taxon>
        <taxon>Myrmecia</taxon>
    </lineage>
</organism>
<accession>A0AAW1PWI8</accession>
<dbReference type="PANTHER" id="PTHR15276:SF0">
    <property type="entry name" value="COILED-COIL DOMAIN-CONTAINING PROTEIN 6"/>
    <property type="match status" value="1"/>
</dbReference>
<keyword evidence="3" id="KW-1185">Reference proteome</keyword>
<dbReference type="PANTHER" id="PTHR15276">
    <property type="entry name" value="H4 D10S170 PROTEIN-RELATED"/>
    <property type="match status" value="1"/>
</dbReference>
<dbReference type="Proteomes" id="UP001489004">
    <property type="component" value="Unassembled WGS sequence"/>
</dbReference>
<gene>
    <name evidence="2" type="ORF">WJX72_001207</name>
</gene>
<evidence type="ECO:0000313" key="3">
    <source>
        <dbReference type="Proteomes" id="UP001489004"/>
    </source>
</evidence>
<evidence type="ECO:0000256" key="1">
    <source>
        <dbReference type="SAM" id="Coils"/>
    </source>
</evidence>
<dbReference type="InterPro" id="IPR019152">
    <property type="entry name" value="DUF2046"/>
</dbReference>
<reference evidence="2 3" key="1">
    <citation type="journal article" date="2024" name="Nat. Commun.">
        <title>Phylogenomics reveals the evolutionary origins of lichenization in chlorophyte algae.</title>
        <authorList>
            <person name="Puginier C."/>
            <person name="Libourel C."/>
            <person name="Otte J."/>
            <person name="Skaloud P."/>
            <person name="Haon M."/>
            <person name="Grisel S."/>
            <person name="Petersen M."/>
            <person name="Berrin J.G."/>
            <person name="Delaux P.M."/>
            <person name="Dal Grande F."/>
            <person name="Keller J."/>
        </authorList>
    </citation>
    <scope>NUCLEOTIDE SEQUENCE [LARGE SCALE GENOMIC DNA]</scope>
    <source>
        <strain evidence="2 3">SAG 2043</strain>
    </source>
</reference>
<dbReference type="Pfam" id="PF09755">
    <property type="entry name" value="DUF2046"/>
    <property type="match status" value="1"/>
</dbReference>
<keyword evidence="1" id="KW-0175">Coiled coil</keyword>
<protein>
    <submittedName>
        <fullName evidence="2">Uncharacterized protein</fullName>
    </submittedName>
</protein>
<dbReference type="EMBL" id="JALJOR010000007">
    <property type="protein sequence ID" value="KAK9814140.1"/>
    <property type="molecule type" value="Genomic_DNA"/>
</dbReference>
<comment type="caution">
    <text evidence="2">The sequence shown here is derived from an EMBL/GenBank/DDBJ whole genome shotgun (WGS) entry which is preliminary data.</text>
</comment>
<sequence length="317" mass="36688">MADANPDLAVELQRTRSLLEQEQRRSSGLAEELRHTKEHHLSVLNREKVDLENQLEVEQEFIVNKLMKRLEQLKQDKQKLANEVEFEEEYLVNNLQKRLQQLNSEKVNLESKLEVEQEYIVNKLQKKLEELSMEKSKLNLEKVDLENQLEAEQEYIVNKLQKQVEKLGREKRNLAKEKSELQRQVTDLAASVDKLNRDKIALENQMEMEEEGIVNRLQRQLEQLMSGYRLMEQKLETCGFSAKDLGPLAIDNNTEWVYGRSPKKADSMRFCGARRERPTSASSASASTLLPFRAASLGEAYPRSSFKKATSAPINLT</sequence>
<feature type="coiled-coil region" evidence="1">
    <location>
        <begin position="41"/>
        <end position="234"/>
    </location>
</feature>
<evidence type="ECO:0000313" key="2">
    <source>
        <dbReference type="EMBL" id="KAK9814140.1"/>
    </source>
</evidence>
<name>A0AAW1PWI8_9CHLO</name>
<proteinExistence type="predicted"/>
<dbReference type="AlphaFoldDB" id="A0AAW1PWI8"/>